<dbReference type="CDD" id="cd00093">
    <property type="entry name" value="HTH_XRE"/>
    <property type="match status" value="1"/>
</dbReference>
<name>A0ABW2Y6Z9_9BIFI</name>
<feature type="compositionally biased region" description="Basic and acidic residues" evidence="1">
    <location>
        <begin position="47"/>
        <end position="65"/>
    </location>
</feature>
<protein>
    <submittedName>
        <fullName evidence="3">DNA-binding protein</fullName>
    </submittedName>
</protein>
<dbReference type="InterPro" id="IPR010982">
    <property type="entry name" value="Lambda_DNA-bd_dom_sf"/>
</dbReference>
<dbReference type="Gene3D" id="1.10.260.40">
    <property type="entry name" value="lambda repressor-like DNA-binding domains"/>
    <property type="match status" value="1"/>
</dbReference>
<sequence>MKELSKKAGIPRESLYQILSDRGNPRLDTLMRILDGLGLNLSITESSRMEESEHETHEVKEPAYA</sequence>
<organism evidence="3 4">
    <name type="scientific">Alloscardovia venturai</name>
    <dbReference type="NCBI Taxonomy" id="1769421"/>
    <lineage>
        <taxon>Bacteria</taxon>
        <taxon>Bacillati</taxon>
        <taxon>Actinomycetota</taxon>
        <taxon>Actinomycetes</taxon>
        <taxon>Bifidobacteriales</taxon>
        <taxon>Bifidobacteriaceae</taxon>
        <taxon>Alloscardovia</taxon>
    </lineage>
</organism>
<evidence type="ECO:0000313" key="4">
    <source>
        <dbReference type="Proteomes" id="UP001597036"/>
    </source>
</evidence>
<accession>A0ABW2Y6Z9</accession>
<reference evidence="4" key="1">
    <citation type="journal article" date="2019" name="Int. J. Syst. Evol. Microbiol.">
        <title>The Global Catalogue of Microorganisms (GCM) 10K type strain sequencing project: providing services to taxonomists for standard genome sequencing and annotation.</title>
        <authorList>
            <consortium name="The Broad Institute Genomics Platform"/>
            <consortium name="The Broad Institute Genome Sequencing Center for Infectious Disease"/>
            <person name="Wu L."/>
            <person name="Ma J."/>
        </authorList>
    </citation>
    <scope>NUCLEOTIDE SEQUENCE [LARGE SCALE GENOMIC DNA]</scope>
    <source>
        <strain evidence="4">CCM 8604</strain>
    </source>
</reference>
<dbReference type="GO" id="GO:0003677">
    <property type="term" value="F:DNA binding"/>
    <property type="evidence" value="ECO:0007669"/>
    <property type="project" value="UniProtKB-KW"/>
</dbReference>
<comment type="caution">
    <text evidence="3">The sequence shown here is derived from an EMBL/GenBank/DDBJ whole genome shotgun (WGS) entry which is preliminary data.</text>
</comment>
<dbReference type="RefSeq" id="WP_377937783.1">
    <property type="nucleotide sequence ID" value="NZ_JBHTHQ010000010.1"/>
</dbReference>
<dbReference type="InterPro" id="IPR014057">
    <property type="entry name" value="HI1420"/>
</dbReference>
<feature type="region of interest" description="Disordered" evidence="1">
    <location>
        <begin position="45"/>
        <end position="65"/>
    </location>
</feature>
<dbReference type="Proteomes" id="UP001597036">
    <property type="component" value="Unassembled WGS sequence"/>
</dbReference>
<evidence type="ECO:0000259" key="2">
    <source>
        <dbReference type="PROSITE" id="PS50943"/>
    </source>
</evidence>
<dbReference type="Pfam" id="PF21716">
    <property type="entry name" value="dnstrm_HI1420"/>
    <property type="match status" value="1"/>
</dbReference>
<evidence type="ECO:0000256" key="1">
    <source>
        <dbReference type="SAM" id="MobiDB-lite"/>
    </source>
</evidence>
<feature type="domain" description="HTH cro/C1-type" evidence="2">
    <location>
        <begin position="1"/>
        <end position="46"/>
    </location>
</feature>
<dbReference type="EMBL" id="JBHTHQ010000010">
    <property type="protein sequence ID" value="MFD0704346.1"/>
    <property type="molecule type" value="Genomic_DNA"/>
</dbReference>
<keyword evidence="3" id="KW-0238">DNA-binding</keyword>
<dbReference type="PROSITE" id="PS50943">
    <property type="entry name" value="HTH_CROC1"/>
    <property type="match status" value="1"/>
</dbReference>
<dbReference type="SUPFAM" id="SSF47413">
    <property type="entry name" value="lambda repressor-like DNA-binding domains"/>
    <property type="match status" value="1"/>
</dbReference>
<proteinExistence type="predicted"/>
<evidence type="ECO:0000313" key="3">
    <source>
        <dbReference type="EMBL" id="MFD0704346.1"/>
    </source>
</evidence>
<keyword evidence="4" id="KW-1185">Reference proteome</keyword>
<dbReference type="InterPro" id="IPR001387">
    <property type="entry name" value="Cro/C1-type_HTH"/>
</dbReference>
<gene>
    <name evidence="3" type="ORF">ACFQY8_01075</name>
</gene>